<dbReference type="EMBL" id="JAGPXC010000005">
    <property type="protein sequence ID" value="KAH6652983.1"/>
    <property type="molecule type" value="Genomic_DNA"/>
</dbReference>
<dbReference type="GO" id="GO:0005886">
    <property type="term" value="C:plasma membrane"/>
    <property type="evidence" value="ECO:0007669"/>
    <property type="project" value="TreeGrafter"/>
</dbReference>
<dbReference type="PANTHER" id="PTHR23501:SF199">
    <property type="entry name" value="MFS EFFLUX TRANSPORTER INPD-RELATED"/>
    <property type="match status" value="1"/>
</dbReference>
<keyword evidence="4 6" id="KW-0472">Membrane</keyword>
<feature type="transmembrane region" description="Helical" evidence="6">
    <location>
        <begin position="258"/>
        <end position="283"/>
    </location>
</feature>
<feature type="transmembrane region" description="Helical" evidence="6">
    <location>
        <begin position="146"/>
        <end position="169"/>
    </location>
</feature>
<feature type="transmembrane region" description="Helical" evidence="6">
    <location>
        <begin position="219"/>
        <end position="237"/>
    </location>
</feature>
<feature type="region of interest" description="Disordered" evidence="5">
    <location>
        <begin position="491"/>
        <end position="518"/>
    </location>
</feature>
<reference evidence="8" key="1">
    <citation type="journal article" date="2021" name="Nat. Commun.">
        <title>Genetic determinants of endophytism in the Arabidopsis root mycobiome.</title>
        <authorList>
            <person name="Mesny F."/>
            <person name="Miyauchi S."/>
            <person name="Thiergart T."/>
            <person name="Pickel B."/>
            <person name="Atanasova L."/>
            <person name="Karlsson M."/>
            <person name="Huettel B."/>
            <person name="Barry K.W."/>
            <person name="Haridas S."/>
            <person name="Chen C."/>
            <person name="Bauer D."/>
            <person name="Andreopoulos W."/>
            <person name="Pangilinan J."/>
            <person name="LaButti K."/>
            <person name="Riley R."/>
            <person name="Lipzen A."/>
            <person name="Clum A."/>
            <person name="Drula E."/>
            <person name="Henrissat B."/>
            <person name="Kohler A."/>
            <person name="Grigoriev I.V."/>
            <person name="Martin F.M."/>
            <person name="Hacquard S."/>
        </authorList>
    </citation>
    <scope>NUCLEOTIDE SEQUENCE</scope>
    <source>
        <strain evidence="8">MPI-SDFR-AT-0073</strain>
    </source>
</reference>
<dbReference type="InterPro" id="IPR036259">
    <property type="entry name" value="MFS_trans_sf"/>
</dbReference>
<dbReference type="OrthoDB" id="10021397at2759"/>
<feature type="domain" description="Major facilitator superfamily (MFS) profile" evidence="7">
    <location>
        <begin position="1"/>
        <end position="486"/>
    </location>
</feature>
<keyword evidence="3 6" id="KW-1133">Transmembrane helix</keyword>
<protein>
    <submittedName>
        <fullName evidence="8">Major facilitator superfamily domain-containing protein</fullName>
    </submittedName>
</protein>
<proteinExistence type="predicted"/>
<evidence type="ECO:0000256" key="5">
    <source>
        <dbReference type="SAM" id="MobiDB-lite"/>
    </source>
</evidence>
<sequence length="518" mass="55672">MYILTKFSFFGKKAPVLPTMTSEFHTVDNTGWYFSAYLLAQMACQPLVGRMLLFYDPKRCYMVSIILFEVGSILCATSPTSVVFIFGRALAGCGAGGIVTASIGIYGSSAPMRERPRGIAIIAVLQSISYFSGPILSGAITESSLTWRFCFWINLPVGFVSLVAVFFVIKPRPSPHKHLPLREKFRKADPTGAALLTGSLVSLFLALEWGGTTLPFSSPQVWGCFLSCGLLAAVFAVSQVLKKDNAVIPLRIFKQRTVAVCCLYSLLYGVANIIHSSLLSTYFQTVQDVNITMSGVYYVPRTLSSLIGSVITGFTVTACGYYVPFLWAGPLFFLAGSVLLQHLGAESTMAQYLGYQTVVGFGFGVSIHMSIIAVQVVSSPEDMPLAAVMEVFSGQLGGAVGASIGQNLFVGQLKRRLRMVVPSDEAEAFASAGLTDMINSMKGFDVKTRESFRLALSDAVTTAFIVPIVATAAAAVVSWFVEWKTIDVSKPAAPKRSDVPTEASVNDTEKGTAKSSGT</sequence>
<evidence type="ECO:0000313" key="9">
    <source>
        <dbReference type="Proteomes" id="UP000758603"/>
    </source>
</evidence>
<evidence type="ECO:0000256" key="4">
    <source>
        <dbReference type="ARBA" id="ARBA00023136"/>
    </source>
</evidence>
<dbReference type="Gene3D" id="1.20.1250.20">
    <property type="entry name" value="MFS general substrate transporter like domains"/>
    <property type="match status" value="2"/>
</dbReference>
<feature type="transmembrane region" description="Helical" evidence="6">
    <location>
        <begin position="85"/>
        <end position="107"/>
    </location>
</feature>
<dbReference type="PROSITE" id="PS50850">
    <property type="entry name" value="MFS"/>
    <property type="match status" value="1"/>
</dbReference>
<feature type="transmembrane region" description="Helical" evidence="6">
    <location>
        <begin position="321"/>
        <end position="340"/>
    </location>
</feature>
<dbReference type="InterPro" id="IPR020846">
    <property type="entry name" value="MFS_dom"/>
</dbReference>
<evidence type="ECO:0000256" key="1">
    <source>
        <dbReference type="ARBA" id="ARBA00004141"/>
    </source>
</evidence>
<dbReference type="AlphaFoldDB" id="A0A9P8ZXE3"/>
<dbReference type="RefSeq" id="XP_045957260.1">
    <property type="nucleotide sequence ID" value="XM_046103017.1"/>
</dbReference>
<evidence type="ECO:0000259" key="7">
    <source>
        <dbReference type="PROSITE" id="PS50850"/>
    </source>
</evidence>
<feature type="transmembrane region" description="Helical" evidence="6">
    <location>
        <begin position="459"/>
        <end position="481"/>
    </location>
</feature>
<comment type="caution">
    <text evidence="8">The sequence shown here is derived from an EMBL/GenBank/DDBJ whole genome shotgun (WGS) entry which is preliminary data.</text>
</comment>
<dbReference type="SUPFAM" id="SSF103473">
    <property type="entry name" value="MFS general substrate transporter"/>
    <property type="match status" value="1"/>
</dbReference>
<feature type="transmembrane region" description="Helical" evidence="6">
    <location>
        <begin position="352"/>
        <end position="373"/>
    </location>
</feature>
<keyword evidence="9" id="KW-1185">Reference proteome</keyword>
<dbReference type="InterPro" id="IPR011701">
    <property type="entry name" value="MFS"/>
</dbReference>
<dbReference type="GO" id="GO:0022857">
    <property type="term" value="F:transmembrane transporter activity"/>
    <property type="evidence" value="ECO:0007669"/>
    <property type="project" value="InterPro"/>
</dbReference>
<feature type="transmembrane region" description="Helical" evidence="6">
    <location>
        <begin position="60"/>
        <end position="79"/>
    </location>
</feature>
<dbReference type="Proteomes" id="UP000758603">
    <property type="component" value="Unassembled WGS sequence"/>
</dbReference>
<evidence type="ECO:0000256" key="6">
    <source>
        <dbReference type="SAM" id="Phobius"/>
    </source>
</evidence>
<dbReference type="GeneID" id="70131909"/>
<name>A0A9P8ZXE3_9PEZI</name>
<gene>
    <name evidence="8" type="ORF">BKA67DRAFT_568242</name>
</gene>
<accession>A0A9P8ZXE3</accession>
<organism evidence="8 9">
    <name type="scientific">Truncatella angustata</name>
    <dbReference type="NCBI Taxonomy" id="152316"/>
    <lineage>
        <taxon>Eukaryota</taxon>
        <taxon>Fungi</taxon>
        <taxon>Dikarya</taxon>
        <taxon>Ascomycota</taxon>
        <taxon>Pezizomycotina</taxon>
        <taxon>Sordariomycetes</taxon>
        <taxon>Xylariomycetidae</taxon>
        <taxon>Amphisphaeriales</taxon>
        <taxon>Sporocadaceae</taxon>
        <taxon>Truncatella</taxon>
    </lineage>
</organism>
<dbReference type="PANTHER" id="PTHR23501">
    <property type="entry name" value="MAJOR FACILITATOR SUPERFAMILY"/>
    <property type="match status" value="1"/>
</dbReference>
<feature type="transmembrane region" description="Helical" evidence="6">
    <location>
        <begin position="119"/>
        <end position="140"/>
    </location>
</feature>
<evidence type="ECO:0000256" key="3">
    <source>
        <dbReference type="ARBA" id="ARBA00022989"/>
    </source>
</evidence>
<feature type="transmembrane region" description="Helical" evidence="6">
    <location>
        <begin position="30"/>
        <end position="48"/>
    </location>
</feature>
<evidence type="ECO:0000313" key="8">
    <source>
        <dbReference type="EMBL" id="KAH6652983.1"/>
    </source>
</evidence>
<feature type="transmembrane region" description="Helical" evidence="6">
    <location>
        <begin position="190"/>
        <end position="207"/>
    </location>
</feature>
<feature type="transmembrane region" description="Helical" evidence="6">
    <location>
        <begin position="385"/>
        <end position="409"/>
    </location>
</feature>
<keyword evidence="2 6" id="KW-0812">Transmembrane</keyword>
<comment type="subcellular location">
    <subcellularLocation>
        <location evidence="1">Membrane</location>
        <topology evidence="1">Multi-pass membrane protein</topology>
    </subcellularLocation>
</comment>
<dbReference type="Pfam" id="PF07690">
    <property type="entry name" value="MFS_1"/>
    <property type="match status" value="1"/>
</dbReference>
<evidence type="ECO:0000256" key="2">
    <source>
        <dbReference type="ARBA" id="ARBA00022692"/>
    </source>
</evidence>